<keyword evidence="2" id="KW-0808">Transferase</keyword>
<dbReference type="PANTHER" id="PTHR43300">
    <property type="entry name" value="ACETYLTRANSFERASE"/>
    <property type="match status" value="1"/>
</dbReference>
<dbReference type="PANTHER" id="PTHR43300:SF7">
    <property type="entry name" value="UDP-N-ACETYLBACILLOSAMINE N-ACETYLTRANSFERASE"/>
    <property type="match status" value="1"/>
</dbReference>
<dbReference type="InterPro" id="IPR001451">
    <property type="entry name" value="Hexapep"/>
</dbReference>
<accession>F4XQB1</accession>
<dbReference type="InterPro" id="IPR011004">
    <property type="entry name" value="Trimer_LpxA-like_sf"/>
</dbReference>
<dbReference type="AlphaFoldDB" id="F4XQB1"/>
<feature type="site" description="Increases basicity of active site His" evidence="1">
    <location>
        <position position="139"/>
    </location>
</feature>
<proteinExistence type="predicted"/>
<dbReference type="Gene3D" id="2.160.10.10">
    <property type="entry name" value="Hexapeptide repeat proteins"/>
    <property type="match status" value="1"/>
</dbReference>
<dbReference type="Gene3D" id="3.40.50.720">
    <property type="entry name" value="NAD(P)-binding Rossmann-like Domain"/>
    <property type="match status" value="1"/>
</dbReference>
<dbReference type="RefSeq" id="WP_008182640.1">
    <property type="nucleotide sequence ID" value="NZ_MKZR01000071.1"/>
</dbReference>
<dbReference type="eggNOG" id="COG1045">
    <property type="taxonomic scope" value="Bacteria"/>
</dbReference>
<evidence type="ECO:0000256" key="1">
    <source>
        <dbReference type="PIRSR" id="PIRSR620019-1"/>
    </source>
</evidence>
<evidence type="ECO:0000313" key="3">
    <source>
        <dbReference type="Proteomes" id="UP000003959"/>
    </source>
</evidence>
<evidence type="ECO:0000313" key="2">
    <source>
        <dbReference type="EMBL" id="EGJ33225.1"/>
    </source>
</evidence>
<dbReference type="CDD" id="cd03360">
    <property type="entry name" value="LbH_AT_putative"/>
    <property type="match status" value="1"/>
</dbReference>
<organism evidence="2 3">
    <name type="scientific">Moorena producens 3L</name>
    <dbReference type="NCBI Taxonomy" id="489825"/>
    <lineage>
        <taxon>Bacteria</taxon>
        <taxon>Bacillati</taxon>
        <taxon>Cyanobacteriota</taxon>
        <taxon>Cyanophyceae</taxon>
        <taxon>Coleofasciculales</taxon>
        <taxon>Coleofasciculaceae</taxon>
        <taxon>Moorena</taxon>
    </lineage>
</organism>
<dbReference type="Pfam" id="PF00132">
    <property type="entry name" value="Hexapep"/>
    <property type="match status" value="1"/>
</dbReference>
<dbReference type="InterPro" id="IPR050179">
    <property type="entry name" value="Trans_hexapeptide_repeat"/>
</dbReference>
<protein>
    <submittedName>
        <fullName evidence="2">Serine acetyltransferase</fullName>
    </submittedName>
</protein>
<reference evidence="3" key="1">
    <citation type="journal article" date="2011" name="Proc. Natl. Acad. Sci. U.S.A.">
        <title>Genomic insights into the physiology and ecology of the marine filamentous cyanobacterium Lyngbya majuscula.</title>
        <authorList>
            <person name="Jones A.C."/>
            <person name="Monroe E.A."/>
            <person name="Podell S."/>
            <person name="Hess W.R."/>
            <person name="Klages S."/>
            <person name="Esquenazi E."/>
            <person name="Niessen S."/>
            <person name="Hoover H."/>
            <person name="Rothmann M."/>
            <person name="Lasken R.S."/>
            <person name="Yates J.R.III."/>
            <person name="Reinhardt R."/>
            <person name="Kube M."/>
            <person name="Burkart M.D."/>
            <person name="Allen E.E."/>
            <person name="Dorrestein P.C."/>
            <person name="Gerwick W.H."/>
            <person name="Gerwick L."/>
        </authorList>
    </citation>
    <scope>NUCLEOTIDE SEQUENCE [LARGE SCALE GENOMIC DNA]</scope>
    <source>
        <strain evidence="3">3L</strain>
    </source>
</reference>
<dbReference type="GO" id="GO:0031470">
    <property type="term" value="C:carboxysome"/>
    <property type="evidence" value="ECO:0007669"/>
    <property type="project" value="UniProtKB-ARBA"/>
</dbReference>
<gene>
    <name evidence="2" type="ORF">LYNGBM3L_41770</name>
</gene>
<feature type="active site" description="Proton acceptor" evidence="1">
    <location>
        <position position="138"/>
    </location>
</feature>
<name>F4XQB1_9CYAN</name>
<dbReference type="GO" id="GO:0016740">
    <property type="term" value="F:transferase activity"/>
    <property type="evidence" value="ECO:0007669"/>
    <property type="project" value="UniProtKB-KW"/>
</dbReference>
<dbReference type="HOGENOM" id="CLU_081811_2_0_3"/>
<dbReference type="InterPro" id="IPR020019">
    <property type="entry name" value="AcTrfase_PglD-like"/>
</dbReference>
<dbReference type="GO" id="GO:0043886">
    <property type="term" value="F:structural constituent of carboxysome shell"/>
    <property type="evidence" value="ECO:0007669"/>
    <property type="project" value="UniProtKB-ARBA"/>
</dbReference>
<dbReference type="Proteomes" id="UP000003959">
    <property type="component" value="Unassembled WGS sequence"/>
</dbReference>
<dbReference type="SUPFAM" id="SSF51161">
    <property type="entry name" value="Trimeric LpxA-like enzymes"/>
    <property type="match status" value="1"/>
</dbReference>
<sequence length="212" mass="22726">MKAIFIGANNPETMRMINAIKLRDPSFQAVGFLDNDPEKIGGDFYGLPIFGGTSDVDSSLLDSCLFVNLITRNTSIRKQTTDEVLSQGARLFNFIHPTINLEYTDLGEGLYIQDQVIVQAGVSIGTNSSVHIGAMIGHESQIGSSCFVAHGCNLSGFTRLEEGVFFGAGVTTVPRITIGKWSIIGAGSVVTKDIPPYSVAVGNPARVIKRTN</sequence>
<dbReference type="EMBL" id="GL890856">
    <property type="protein sequence ID" value="EGJ33225.1"/>
    <property type="molecule type" value="Genomic_DNA"/>
</dbReference>
<keyword evidence="3" id="KW-1185">Reference proteome</keyword>